<comment type="caution">
    <text evidence="1">The sequence shown here is derived from an EMBL/GenBank/DDBJ whole genome shotgun (WGS) entry which is preliminary data.</text>
</comment>
<evidence type="ECO:0000313" key="1">
    <source>
        <dbReference type="EMBL" id="GIY79618.1"/>
    </source>
</evidence>
<proteinExistence type="predicted"/>
<dbReference type="SUPFAM" id="SSF53098">
    <property type="entry name" value="Ribonuclease H-like"/>
    <property type="match status" value="1"/>
</dbReference>
<accession>A0AAV4WBM1</accession>
<evidence type="ECO:0000313" key="2">
    <source>
        <dbReference type="Proteomes" id="UP001054837"/>
    </source>
</evidence>
<dbReference type="GO" id="GO:0003676">
    <property type="term" value="F:nucleic acid binding"/>
    <property type="evidence" value="ECO:0007669"/>
    <property type="project" value="InterPro"/>
</dbReference>
<dbReference type="AlphaFoldDB" id="A0AAV4WBM1"/>
<dbReference type="EMBL" id="BPLQ01014426">
    <property type="protein sequence ID" value="GIY79618.1"/>
    <property type="molecule type" value="Genomic_DNA"/>
</dbReference>
<keyword evidence="2" id="KW-1185">Reference proteome</keyword>
<organism evidence="1 2">
    <name type="scientific">Caerostris darwini</name>
    <dbReference type="NCBI Taxonomy" id="1538125"/>
    <lineage>
        <taxon>Eukaryota</taxon>
        <taxon>Metazoa</taxon>
        <taxon>Ecdysozoa</taxon>
        <taxon>Arthropoda</taxon>
        <taxon>Chelicerata</taxon>
        <taxon>Arachnida</taxon>
        <taxon>Araneae</taxon>
        <taxon>Araneomorphae</taxon>
        <taxon>Entelegynae</taxon>
        <taxon>Araneoidea</taxon>
        <taxon>Araneidae</taxon>
        <taxon>Caerostris</taxon>
    </lineage>
</organism>
<dbReference type="InterPro" id="IPR036397">
    <property type="entry name" value="RNaseH_sf"/>
</dbReference>
<dbReference type="Gene3D" id="3.30.420.10">
    <property type="entry name" value="Ribonuclease H-like superfamily/Ribonuclease H"/>
    <property type="match status" value="1"/>
</dbReference>
<evidence type="ECO:0008006" key="3">
    <source>
        <dbReference type="Google" id="ProtNLM"/>
    </source>
</evidence>
<gene>
    <name evidence="1" type="ORF">CDAR_57151</name>
</gene>
<sequence>MSVRLNDEATVYLAELNAIDLAVDHVLEHNYAKVDIITDSRSVLQALSNPIHNCPLIWRLKSRVDQSLQAYFRKDGVEFRGIFTSTQIITGHDSLADYQGKFFGKNSTCDCGQETENRSHLVYKCKLWTAHREKHFPKNFARTPLNKLLLHQGVRNGLQEILQGKLEKVVAAMQP</sequence>
<reference evidence="1 2" key="1">
    <citation type="submission" date="2021-06" db="EMBL/GenBank/DDBJ databases">
        <title>Caerostris darwini draft genome.</title>
        <authorList>
            <person name="Kono N."/>
            <person name="Arakawa K."/>
        </authorList>
    </citation>
    <scope>NUCLEOTIDE SEQUENCE [LARGE SCALE GENOMIC DNA]</scope>
</reference>
<name>A0AAV4WBM1_9ARAC</name>
<dbReference type="Proteomes" id="UP001054837">
    <property type="component" value="Unassembled WGS sequence"/>
</dbReference>
<dbReference type="InterPro" id="IPR012337">
    <property type="entry name" value="RNaseH-like_sf"/>
</dbReference>
<protein>
    <recommendedName>
        <fullName evidence="3">RNase H type-1 domain-containing protein</fullName>
    </recommendedName>
</protein>